<gene>
    <name evidence="8" type="ORF">CRM22_001596</name>
</gene>
<evidence type="ECO:0000256" key="1">
    <source>
        <dbReference type="ARBA" id="ARBA00004601"/>
    </source>
</evidence>
<dbReference type="GO" id="GO:0005829">
    <property type="term" value="C:cytosol"/>
    <property type="evidence" value="ECO:0007669"/>
    <property type="project" value="GOC"/>
</dbReference>
<dbReference type="STRING" id="147828.A0A4S2M9X1"/>
<dbReference type="InterPro" id="IPR012501">
    <property type="entry name" value="Vps54_C"/>
</dbReference>
<reference evidence="8 9" key="1">
    <citation type="journal article" date="2019" name="BMC Genomics">
        <title>New insights from Opisthorchis felineus genome: update on genomics of the epidemiologically important liver flukes.</title>
        <authorList>
            <person name="Ershov N.I."/>
            <person name="Mordvinov V.A."/>
            <person name="Prokhortchouk E.B."/>
            <person name="Pakharukova M.Y."/>
            <person name="Gunbin K.V."/>
            <person name="Ustyantsev K."/>
            <person name="Genaev M.A."/>
            <person name="Blinov A.G."/>
            <person name="Mazur A."/>
            <person name="Boulygina E."/>
            <person name="Tsygankova S."/>
            <person name="Khrameeva E."/>
            <person name="Chekanov N."/>
            <person name="Fan G."/>
            <person name="Xiao A."/>
            <person name="Zhang H."/>
            <person name="Xu X."/>
            <person name="Yang H."/>
            <person name="Solovyev V."/>
            <person name="Lee S.M."/>
            <person name="Liu X."/>
            <person name="Afonnikov D.A."/>
            <person name="Skryabin K.G."/>
        </authorList>
    </citation>
    <scope>NUCLEOTIDE SEQUENCE [LARGE SCALE GENOMIC DNA]</scope>
    <source>
        <strain evidence="8">AK-0245</strain>
        <tissue evidence="8">Whole organism</tissue>
    </source>
</reference>
<dbReference type="PANTHER" id="PTHR12965:SF0">
    <property type="entry name" value="VACUOLAR PROTEIN SORTING-ASSOCIATED PROTEIN 54"/>
    <property type="match status" value="1"/>
</dbReference>
<comment type="caution">
    <text evidence="8">The sequence shown here is derived from an EMBL/GenBank/DDBJ whole genome shotgun (WGS) entry which is preliminary data.</text>
</comment>
<organism evidence="8 9">
    <name type="scientific">Opisthorchis felineus</name>
    <dbReference type="NCBI Taxonomy" id="147828"/>
    <lineage>
        <taxon>Eukaryota</taxon>
        <taxon>Metazoa</taxon>
        <taxon>Spiralia</taxon>
        <taxon>Lophotrochozoa</taxon>
        <taxon>Platyhelminthes</taxon>
        <taxon>Trematoda</taxon>
        <taxon>Digenea</taxon>
        <taxon>Opisthorchiida</taxon>
        <taxon>Opisthorchiata</taxon>
        <taxon>Opisthorchiidae</taxon>
        <taxon>Opisthorchis</taxon>
    </lineage>
</organism>
<dbReference type="GO" id="GO:0000938">
    <property type="term" value="C:GARP complex"/>
    <property type="evidence" value="ECO:0007669"/>
    <property type="project" value="InterPro"/>
</dbReference>
<dbReference type="EMBL" id="SJOL01002854">
    <property type="protein sequence ID" value="TGZ73302.1"/>
    <property type="molecule type" value="Genomic_DNA"/>
</dbReference>
<dbReference type="GO" id="GO:0042147">
    <property type="term" value="P:retrograde transport, endosome to Golgi"/>
    <property type="evidence" value="ECO:0007669"/>
    <property type="project" value="InterPro"/>
</dbReference>
<evidence type="ECO:0000256" key="5">
    <source>
        <dbReference type="ARBA" id="ARBA00023034"/>
    </source>
</evidence>
<dbReference type="GO" id="GO:0015031">
    <property type="term" value="P:protein transport"/>
    <property type="evidence" value="ECO:0007669"/>
    <property type="project" value="UniProtKB-KW"/>
</dbReference>
<comment type="subcellular location">
    <subcellularLocation>
        <location evidence="1">Golgi apparatus</location>
        <location evidence="1">trans-Golgi network</location>
    </subcellularLocation>
</comment>
<proteinExistence type="inferred from homology"/>
<evidence type="ECO:0000313" key="9">
    <source>
        <dbReference type="Proteomes" id="UP000308267"/>
    </source>
</evidence>
<dbReference type="AlphaFoldDB" id="A0A4S2M9X1"/>
<evidence type="ECO:0000256" key="6">
    <source>
        <dbReference type="ARBA" id="ARBA00023054"/>
    </source>
</evidence>
<evidence type="ECO:0000313" key="8">
    <source>
        <dbReference type="EMBL" id="TGZ73302.1"/>
    </source>
</evidence>
<dbReference type="GO" id="GO:0019905">
    <property type="term" value="F:syntaxin binding"/>
    <property type="evidence" value="ECO:0007669"/>
    <property type="project" value="TreeGrafter"/>
</dbReference>
<name>A0A4S2M9X1_OPIFE</name>
<keyword evidence="3" id="KW-0813">Transport</keyword>
<keyword evidence="4" id="KW-0653">Protein transport</keyword>
<evidence type="ECO:0000256" key="2">
    <source>
        <dbReference type="ARBA" id="ARBA00009150"/>
    </source>
</evidence>
<evidence type="ECO:0000259" key="7">
    <source>
        <dbReference type="Pfam" id="PF07928"/>
    </source>
</evidence>
<dbReference type="GO" id="GO:0006896">
    <property type="term" value="P:Golgi to vacuole transport"/>
    <property type="evidence" value="ECO:0007669"/>
    <property type="project" value="TreeGrafter"/>
</dbReference>
<accession>A0A4S2M9X1</accession>
<evidence type="ECO:0000256" key="3">
    <source>
        <dbReference type="ARBA" id="ARBA00022448"/>
    </source>
</evidence>
<evidence type="ECO:0000256" key="4">
    <source>
        <dbReference type="ARBA" id="ARBA00022927"/>
    </source>
</evidence>
<keyword evidence="5" id="KW-0333">Golgi apparatus</keyword>
<dbReference type="InterPro" id="IPR039745">
    <property type="entry name" value="Vps54"/>
</dbReference>
<dbReference type="Pfam" id="PF07928">
    <property type="entry name" value="Vps54"/>
    <property type="match status" value="1"/>
</dbReference>
<dbReference type="PANTHER" id="PTHR12965">
    <property type="entry name" value="VACUOLAR PROTEIN SORTING 54"/>
    <property type="match status" value="1"/>
</dbReference>
<protein>
    <recommendedName>
        <fullName evidence="7">Vacuolar protein sorting-associated protein 54 C-terminal domain-containing protein</fullName>
    </recommendedName>
</protein>
<feature type="non-terminal residue" evidence="8">
    <location>
        <position position="1"/>
    </location>
</feature>
<feature type="domain" description="Vacuolar protein sorting-associated protein 54 C-terminal" evidence="7">
    <location>
        <begin position="4"/>
        <end position="70"/>
    </location>
</feature>
<sequence length="95" mass="10720">LPLFFQSFNSRTCQLVLGAEARRSADLSTISARNLALTSRSLQLISRCIPIIRSDLESLAADERTESKQLTSVPGYFTKRHRQQGSLQHVENLFQ</sequence>
<dbReference type="OrthoDB" id="10259024at2759"/>
<keyword evidence="6" id="KW-0175">Coiled coil</keyword>
<comment type="similarity">
    <text evidence="2">Belongs to the VPS54 family.</text>
</comment>
<keyword evidence="9" id="KW-1185">Reference proteome</keyword>
<dbReference type="Proteomes" id="UP000308267">
    <property type="component" value="Unassembled WGS sequence"/>
</dbReference>